<feature type="region of interest" description="Disordered" evidence="1">
    <location>
        <begin position="1"/>
        <end position="66"/>
    </location>
</feature>
<evidence type="ECO:0000256" key="1">
    <source>
        <dbReference type="SAM" id="MobiDB-lite"/>
    </source>
</evidence>
<reference evidence="2 3" key="1">
    <citation type="journal article" date="2020" name="Genome Biol. Evol.">
        <title>A new high-quality draft genome assembly of the Chinese cordyceps Ophiocordyceps sinensis.</title>
        <authorList>
            <person name="Shu R."/>
            <person name="Zhang J."/>
            <person name="Meng Q."/>
            <person name="Zhang H."/>
            <person name="Zhou G."/>
            <person name="Li M."/>
            <person name="Wu P."/>
            <person name="Zhao Y."/>
            <person name="Chen C."/>
            <person name="Qin Q."/>
        </authorList>
    </citation>
    <scope>NUCLEOTIDE SEQUENCE [LARGE SCALE GENOMIC DNA]</scope>
    <source>
        <strain evidence="2 3">IOZ07</strain>
    </source>
</reference>
<name>A0A8H4PW81_9HYPO</name>
<feature type="compositionally biased region" description="Polar residues" evidence="1">
    <location>
        <begin position="17"/>
        <end position="26"/>
    </location>
</feature>
<accession>A0A8H4PW81</accession>
<evidence type="ECO:0000313" key="2">
    <source>
        <dbReference type="EMBL" id="KAF4511530.1"/>
    </source>
</evidence>
<gene>
    <name evidence="2" type="ORF">G6O67_003316</name>
</gene>
<evidence type="ECO:0000313" key="3">
    <source>
        <dbReference type="Proteomes" id="UP000557566"/>
    </source>
</evidence>
<organism evidence="2 3">
    <name type="scientific">Ophiocordyceps sinensis</name>
    <dbReference type="NCBI Taxonomy" id="72228"/>
    <lineage>
        <taxon>Eukaryota</taxon>
        <taxon>Fungi</taxon>
        <taxon>Dikarya</taxon>
        <taxon>Ascomycota</taxon>
        <taxon>Pezizomycotina</taxon>
        <taxon>Sordariomycetes</taxon>
        <taxon>Hypocreomycetidae</taxon>
        <taxon>Hypocreales</taxon>
        <taxon>Ophiocordycipitaceae</taxon>
        <taxon>Ophiocordyceps</taxon>
    </lineage>
</organism>
<proteinExistence type="predicted"/>
<dbReference type="AlphaFoldDB" id="A0A8H4PW81"/>
<keyword evidence="3" id="KW-1185">Reference proteome</keyword>
<protein>
    <submittedName>
        <fullName evidence="2">Uncharacterized protein</fullName>
    </submittedName>
</protein>
<sequence>MLGTNFKSTDLARSLKSETGTNSGKTLMTPKLERGGGKNWKKSRMKNERQKESNPSSENAGEAQQAVVIPERMDATKATTKSTAKEHAPALAILSHAVSAFDEAATSFQRAISGPPVPGVANSGAQLTGICGAKDFFRTLFLGKVTEKQHMNSAEEACWRKNHPGQASWPEELETAKAEAENAKAEKENRDGINKVLNGCATFGVAALDKITDSGIEKPCNEIFDEFQKQELLEVPGQTGNDQLLKGCWNGASDTDEKRCLEIYHDSGTCEELYKIGNCSADGQNCCKEIYEKIIKDFTSPGHNSTVFEFDAQSACKNAGEECNCTCDFERFVPTVEGPKVEG</sequence>
<comment type="caution">
    <text evidence="2">The sequence shown here is derived from an EMBL/GenBank/DDBJ whole genome shotgun (WGS) entry which is preliminary data.</text>
</comment>
<dbReference type="EMBL" id="JAAVMX010000003">
    <property type="protein sequence ID" value="KAF4511530.1"/>
    <property type="molecule type" value="Genomic_DNA"/>
</dbReference>
<dbReference type="Proteomes" id="UP000557566">
    <property type="component" value="Unassembled WGS sequence"/>
</dbReference>